<comment type="caution">
    <text evidence="1">The sequence shown here is derived from an EMBL/GenBank/DDBJ whole genome shotgun (WGS) entry which is preliminary data.</text>
</comment>
<accession>A0ACC7NTY3</accession>
<evidence type="ECO:0000313" key="2">
    <source>
        <dbReference type="Proteomes" id="UP001631969"/>
    </source>
</evidence>
<dbReference type="Proteomes" id="UP001631969">
    <property type="component" value="Unassembled WGS sequence"/>
</dbReference>
<keyword evidence="2" id="KW-1185">Reference proteome</keyword>
<organism evidence="1 2">
    <name type="scientific">Paenibacillus mesotrionivorans</name>
    <dbReference type="NCBI Taxonomy" id="3160968"/>
    <lineage>
        <taxon>Bacteria</taxon>
        <taxon>Bacillati</taxon>
        <taxon>Bacillota</taxon>
        <taxon>Bacilli</taxon>
        <taxon>Bacillales</taxon>
        <taxon>Paenibacillaceae</taxon>
        <taxon>Paenibacillus</taxon>
    </lineage>
</organism>
<gene>
    <name evidence="1" type="ORF">ACI1P1_07390</name>
</gene>
<protein>
    <submittedName>
        <fullName evidence="1">S-layer homology domain-containing protein</fullName>
    </submittedName>
</protein>
<proteinExistence type="predicted"/>
<evidence type="ECO:0000313" key="1">
    <source>
        <dbReference type="EMBL" id="MFM9328103.1"/>
    </source>
</evidence>
<dbReference type="EMBL" id="JBJURJ010000004">
    <property type="protein sequence ID" value="MFM9328103.1"/>
    <property type="molecule type" value="Genomic_DNA"/>
</dbReference>
<sequence length="1563" mass="165541">MMTFVSVRKTMALWTVVLLIAALLAPIFPAGALTASAAEPDGEGAVTQGITSVTENVYSVTDAVYLVSANGNDRLEMKYINFNTDADPQKADYAALFTSGAGVTNRSDHPNEVFVKAGNIAIAVDATGLVSGLYGPTNKNPTTNDKPTAWDPALYAVIPQGGYIVLANDNNWEQKDFRKNLYMNYRIGHQVTLVKGTQTLTAADFLNLPPALALTTASGTEVSLPTFKIAGEIDHHAADLNLAVMVGETAAVISADGSFTATVSLKAGLNTLTVQLLSGASILDTESVTVTYKPVVAGNGVEVEAAPEDITVSIEGPRKNIDYIDQDITGIDNIIALFTRESGDTITIPQFNVAVQVGADSKVMQVVNPASSGGGAPNWAGPTELAIPQGGYVLYAQDTSYANNNIKRFLATKFKVGDVIKLRKNGEVVPVTELMSGRVKLTLDNYQMVTSTKAQELISGNISDAGGLAAVQLLINGTPVPVAADGTFSYSYSLQAGINYVNVKVMKNGAENTSRDLVIFSRPGFTSNKGVILWVDQAANARKFQTSEHVYEFLKKAKDNGVTEVVFDVKGVEGYASYKKNDLTGRPYVSEITAPAKAGSNPDLDLLEEFVTHGHALGLKIHAAINVFAEGSIASDEYAVLDDHLDWEERIYVPENNGQIKRVRESAKQGLVAFVNPSNDEVRQYELKTFEEVIKNYDVDGVVHDRGRYDNESADFSDLTRAKFETFLQAKGKQLQNWPADVFSYNGTTRVNGPLIQDWWEFRSGTIKSFFGEVKSLVDSYESSTGRTIQASAYVGSWYETYYLNGVNWGSPNFRFDSRLGLKDEYVYTPGYYETGYIEYIDFLMIGAYQTTGQEVSKYITLGNIVTNGEIPLYAGIALTNVQAPELQRDVFQSGLANTNGLMLFDASQVNWPIASAALKNQVYVKDYQVGFSLPGKPEQFLEGNFHNINLIEGNINAYTDSFGYSTGTSRFGVEVVVGADGTVSKVLNRNQAINWSWGSPEENNSVIPADGFVISTLDPSGTRTKRQLVANAFKAGDTVRGALLSGYLPYEGLKTADSQLAVKGNVDVLGKGTAQVQVAGKAAAVSSTGDFQATVPLVVGANSVTMAVYVDGYKTNEKTVQITRTESTGSGNPGGGSSSYGGGGGTPDLVGKTAFTTPDGTAGTLFRIDEGQLAAKLKTLAEAAGTAGGQQELLIPATDNSASAAKGVVTVSIPVGPFAAAAGTLPSGGKIVVQTNLGEVVLPVNVLSQWTTETAAGKHVELSLRPVSESVQTSLAGKLQAKGASGLVEAVELSLGVKEGETLSTLSLPANSKGMLSLSLVTDAAPAQLTVMKLNKEGGLSFVPAKVGAAASGRVNAQVRLESAAVTLAVAQVEQASYGDMTGHWAEQAVGLLSSKLVVDGMEGGLFQPESLLTRAQYAAMLVRALGLEASVSAAGGTFTDVAADSWYSATVLAAVNAGITDGYEDGSFRPEARITREEMAVMLNRALRAVNTAPAADASALAGLSDGEELADWSRDAVSALVSSGLLNGRTDGFAPAADATRAEAAAVLQRLLGYLEARWF</sequence>
<name>A0ACC7NTY3_9BACL</name>
<reference evidence="1" key="1">
    <citation type="submission" date="2024-12" db="EMBL/GenBank/DDBJ databases">
        <authorList>
            <person name="Wu N."/>
        </authorList>
    </citation>
    <scope>NUCLEOTIDE SEQUENCE</scope>
    <source>
        <strain evidence="1">P15</strain>
    </source>
</reference>